<feature type="compositionally biased region" description="Basic and acidic residues" evidence="1">
    <location>
        <begin position="257"/>
        <end position="277"/>
    </location>
</feature>
<dbReference type="eggNOG" id="ENOG502SJQ3">
    <property type="taxonomic scope" value="Eukaryota"/>
</dbReference>
<dbReference type="GeneID" id="19303195"/>
<feature type="compositionally biased region" description="Low complexity" evidence="1">
    <location>
        <begin position="166"/>
        <end position="177"/>
    </location>
</feature>
<dbReference type="HOGENOM" id="CLU_009726_0_0_1"/>
<protein>
    <submittedName>
        <fullName evidence="2">Uncharacterized protein</fullName>
    </submittedName>
</protein>
<feature type="compositionally biased region" description="Basic residues" evidence="1">
    <location>
        <begin position="875"/>
        <end position="885"/>
    </location>
</feature>
<feature type="region of interest" description="Disordered" evidence="1">
    <location>
        <begin position="631"/>
        <end position="728"/>
    </location>
</feature>
<feature type="compositionally biased region" description="Polar residues" evidence="1">
    <location>
        <begin position="410"/>
        <end position="429"/>
    </location>
</feature>
<feature type="compositionally biased region" description="Low complexity" evidence="1">
    <location>
        <begin position="339"/>
        <end position="371"/>
    </location>
</feature>
<sequence>MTGTPSSDSSSSHETGCQTADAAGYLPLRDGVARRLAQLVISPNLEALLEHDERVRSPPASPACASPALQPVILSSEPTPSIGLPPPPRKRRSQPSTAGPPVASAQDTVHSETRGEGDASSSKASPRPTPTKDRVSLVLAALDTSVSLDNPYLNPAPGPSLQPTASRSSASLPSSGSHYTADASDESYDSTRHHSPLSPSKRAFSHNTLLGIRRRVSLPPGPRSLLAHYDNESSSSSDRGPSTLERILGRAPQTPKSTREQTQDNRPFTAEKSDVRKSAKKPKLSYEERLLQAGILPPPPKISSREKEKMASVGGDHNDARVRQFAENAGSASVQPRVSHAYRSSDASHSSESSHIPASSMTHSRISISSTQYPSSMDSHRHGRAQRSRPTLPSASTKVGDRESFIDLGSPSTPRRPSIDTSSIHSGETSPAMPTFVVHNSPSPMSSKSSLDSDPSVARRPRLSARSPTSQSFTISASPSRSSKPPIPTAPKPKFRRSISAQPSGAKRLAKSSSSSEASDSRKVEPLPPTTNLLNPQERAELIRKTRKLTQVFGKTPAASAVYPESPILGLAPQSIPQARRGHHRGAVSMVSDAPHTRAIWPPPETTQYLSPNGRRFSTPLSPDQLSFLSVDMDERRSVPSRSDHYIEVGTEEGEAQSGYEEETAPGPPDSPTSFIDLSDEEATDDIMSFIDVDTPKSPRRMRPSPSEPSLVETLSPEEQSEEERRRKRERLAKLHRFLGSRVPVGLVLGVEDPAMSLPPPALETVHSEGEDQPIRVWARRRRSSSAAAFPAHWSDDVDRLKEDLDEREKAIIVRRAQKMEKMFGAQPPQSLYHTRKPSTMVNTDLARTGHSSSSTPTSAHSPTGRNMNQSAYVKKGKGKNKKSNRPGTSESAKGLLKPESVDYTPEDQSMDHRLSAVYMHYRHSLNSLTDIIDREDKESLAQLHQYLNGEEEPLVTFTRDPQPSERKMSNASSLRSERRRSLPPRTSMVSLASEYNIGSPDAEMTSFQLRRRKAAKLTSFFGVDYRDLISDVLESIEKEVQEDGGKGTLKPDEVQGPGEVEWAIEDVDRIGIDWFPVFGWAYNDQKRQLPRTFRKP</sequence>
<evidence type="ECO:0000256" key="1">
    <source>
        <dbReference type="SAM" id="MobiDB-lite"/>
    </source>
</evidence>
<feature type="compositionally biased region" description="Low complexity" evidence="1">
    <location>
        <begin position="441"/>
        <end position="456"/>
    </location>
</feature>
<dbReference type="AlphaFoldDB" id="S7QK67"/>
<feature type="compositionally biased region" description="Basic and acidic residues" evidence="1">
    <location>
        <begin position="633"/>
        <end position="647"/>
    </location>
</feature>
<dbReference type="RefSeq" id="XP_007860611.1">
    <property type="nucleotide sequence ID" value="XM_007862420.1"/>
</dbReference>
<feature type="compositionally biased region" description="Basic and acidic residues" evidence="1">
    <location>
        <begin position="303"/>
        <end position="324"/>
    </location>
</feature>
<feature type="region of interest" description="Disordered" evidence="1">
    <location>
        <begin position="957"/>
        <end position="985"/>
    </location>
</feature>
<feature type="region of interest" description="Disordered" evidence="1">
    <location>
        <begin position="52"/>
        <end position="537"/>
    </location>
</feature>
<dbReference type="OMA" id="IHEPRIS"/>
<name>S7QK67_GLOTA</name>
<accession>S7QK67</accession>
<feature type="compositionally biased region" description="Low complexity" evidence="1">
    <location>
        <begin position="504"/>
        <end position="518"/>
    </location>
</feature>
<organism evidence="2 3">
    <name type="scientific">Gloeophyllum trabeum (strain ATCC 11539 / FP-39264 / Madison 617)</name>
    <name type="common">Brown rot fungus</name>
    <dbReference type="NCBI Taxonomy" id="670483"/>
    <lineage>
        <taxon>Eukaryota</taxon>
        <taxon>Fungi</taxon>
        <taxon>Dikarya</taxon>
        <taxon>Basidiomycota</taxon>
        <taxon>Agaricomycotina</taxon>
        <taxon>Agaricomycetes</taxon>
        <taxon>Gloeophyllales</taxon>
        <taxon>Gloeophyllaceae</taxon>
        <taxon>Gloeophyllum</taxon>
    </lineage>
</organism>
<proteinExistence type="predicted"/>
<dbReference type="KEGG" id="gtr:GLOTRDRAFT_134882"/>
<dbReference type="EMBL" id="KB469296">
    <property type="protein sequence ID" value="EPQ60136.1"/>
    <property type="molecule type" value="Genomic_DNA"/>
</dbReference>
<feature type="compositionally biased region" description="Polar residues" evidence="1">
    <location>
        <begin position="466"/>
        <end position="483"/>
    </location>
</feature>
<evidence type="ECO:0000313" key="2">
    <source>
        <dbReference type="EMBL" id="EPQ60136.1"/>
    </source>
</evidence>
<evidence type="ECO:0000313" key="3">
    <source>
        <dbReference type="Proteomes" id="UP000030669"/>
    </source>
</evidence>
<reference evidence="2 3" key="1">
    <citation type="journal article" date="2012" name="Science">
        <title>The Paleozoic origin of enzymatic lignin decomposition reconstructed from 31 fungal genomes.</title>
        <authorList>
            <person name="Floudas D."/>
            <person name="Binder M."/>
            <person name="Riley R."/>
            <person name="Barry K."/>
            <person name="Blanchette R.A."/>
            <person name="Henrissat B."/>
            <person name="Martinez A.T."/>
            <person name="Otillar R."/>
            <person name="Spatafora J.W."/>
            <person name="Yadav J.S."/>
            <person name="Aerts A."/>
            <person name="Benoit I."/>
            <person name="Boyd A."/>
            <person name="Carlson A."/>
            <person name="Copeland A."/>
            <person name="Coutinho P.M."/>
            <person name="de Vries R.P."/>
            <person name="Ferreira P."/>
            <person name="Findley K."/>
            <person name="Foster B."/>
            <person name="Gaskell J."/>
            <person name="Glotzer D."/>
            <person name="Gorecki P."/>
            <person name="Heitman J."/>
            <person name="Hesse C."/>
            <person name="Hori C."/>
            <person name="Igarashi K."/>
            <person name="Jurgens J.A."/>
            <person name="Kallen N."/>
            <person name="Kersten P."/>
            <person name="Kohler A."/>
            <person name="Kuees U."/>
            <person name="Kumar T.K.A."/>
            <person name="Kuo A."/>
            <person name="LaButti K."/>
            <person name="Larrondo L.F."/>
            <person name="Lindquist E."/>
            <person name="Ling A."/>
            <person name="Lombard V."/>
            <person name="Lucas S."/>
            <person name="Lundell T."/>
            <person name="Martin R."/>
            <person name="McLaughlin D.J."/>
            <person name="Morgenstern I."/>
            <person name="Morin E."/>
            <person name="Murat C."/>
            <person name="Nagy L.G."/>
            <person name="Nolan M."/>
            <person name="Ohm R.A."/>
            <person name="Patyshakuliyeva A."/>
            <person name="Rokas A."/>
            <person name="Ruiz-Duenas F.J."/>
            <person name="Sabat G."/>
            <person name="Salamov A."/>
            <person name="Samejima M."/>
            <person name="Schmutz J."/>
            <person name="Slot J.C."/>
            <person name="St John F."/>
            <person name="Stenlid J."/>
            <person name="Sun H."/>
            <person name="Sun S."/>
            <person name="Syed K."/>
            <person name="Tsang A."/>
            <person name="Wiebenga A."/>
            <person name="Young D."/>
            <person name="Pisabarro A."/>
            <person name="Eastwood D.C."/>
            <person name="Martin F."/>
            <person name="Cullen D."/>
            <person name="Grigoriev I.V."/>
            <person name="Hibbett D.S."/>
        </authorList>
    </citation>
    <scope>NUCLEOTIDE SEQUENCE [LARGE SCALE GENOMIC DNA]</scope>
    <source>
        <strain evidence="2 3">ATCC 11539</strain>
    </source>
</reference>
<keyword evidence="3" id="KW-1185">Reference proteome</keyword>
<feature type="compositionally biased region" description="Polar residues" evidence="1">
    <location>
        <begin position="388"/>
        <end position="397"/>
    </location>
</feature>
<gene>
    <name evidence="2" type="ORF">GLOTRDRAFT_134882</name>
</gene>
<feature type="compositionally biased region" description="Low complexity" evidence="1">
    <location>
        <begin position="849"/>
        <end position="865"/>
    </location>
</feature>
<feature type="compositionally biased region" description="Acidic residues" evidence="1">
    <location>
        <begin position="650"/>
        <end position="664"/>
    </location>
</feature>
<feature type="region of interest" description="Disordered" evidence="1">
    <location>
        <begin position="845"/>
        <end position="907"/>
    </location>
</feature>
<dbReference type="Proteomes" id="UP000030669">
    <property type="component" value="Unassembled WGS sequence"/>
</dbReference>
<dbReference type="OrthoDB" id="354769at2759"/>